<dbReference type="eggNOG" id="COG0619">
    <property type="taxonomic scope" value="Bacteria"/>
</dbReference>
<comment type="subcellular location">
    <subcellularLocation>
        <location evidence="1">Cell membrane</location>
        <topology evidence="1">Multi-pass membrane protein</topology>
    </subcellularLocation>
</comment>
<dbReference type="Pfam" id="PF02361">
    <property type="entry name" value="CbiQ"/>
    <property type="match status" value="1"/>
</dbReference>
<dbReference type="InterPro" id="IPR012809">
    <property type="entry name" value="ECF_CbiQ"/>
</dbReference>
<dbReference type="PATRIC" id="fig|1196324.3.peg.3769"/>
<dbReference type="RefSeq" id="WP_007203767.1">
    <property type="nucleotide sequence ID" value="NZ_AKKV01000043.1"/>
</dbReference>
<dbReference type="PANTHER" id="PTHR43723:SF1">
    <property type="entry name" value="COBALT TRANSPORT PROTEIN CBIQ"/>
    <property type="match status" value="1"/>
</dbReference>
<dbReference type="OrthoDB" id="9815246at2"/>
<dbReference type="InterPro" id="IPR052770">
    <property type="entry name" value="Cobalt_transport_CbiQ"/>
</dbReference>
<keyword evidence="4 6" id="KW-1133">Transmembrane helix</keyword>
<feature type="transmembrane region" description="Helical" evidence="6">
    <location>
        <begin position="120"/>
        <end position="143"/>
    </location>
</feature>
<dbReference type="NCBIfam" id="TIGR02454">
    <property type="entry name" value="ECF_T_CbiQ"/>
    <property type="match status" value="1"/>
</dbReference>
<feature type="transmembrane region" description="Helical" evidence="6">
    <location>
        <begin position="241"/>
        <end position="257"/>
    </location>
</feature>
<reference evidence="7 8" key="1">
    <citation type="journal article" date="2012" name="J. Bacteriol.">
        <title>Genome of Bacillus macauensis ZFHKF-1, a Long-Chain-Forming Bacterium.</title>
        <authorList>
            <person name="Cai L."/>
            <person name="Zhang T."/>
        </authorList>
    </citation>
    <scope>NUCLEOTIDE SEQUENCE [LARGE SCALE GENOMIC DNA]</scope>
    <source>
        <strain evidence="7 8">ZFHKF-1</strain>
    </source>
</reference>
<protein>
    <submittedName>
        <fullName evidence="7">Cobalt ABC transporter inner membrane subunit CbiQ</fullName>
    </submittedName>
</protein>
<evidence type="ECO:0000256" key="1">
    <source>
        <dbReference type="ARBA" id="ARBA00004651"/>
    </source>
</evidence>
<sequence length="258" mass="29025">MLKLQDYAYSNALRNVHPAEKTLFVMLFLLFTVATKNMYVALLSFIIMSSSTVLVARIPALHYMKLLTLPFFFLATSIIAILFTLSTESLASAPVLWHASLGSLHIYITQESFHRAIQLAVTAIGSISCLYFLILTTTIHQLIWVLQRLRLPILFIELFGLTYRFIFVLVDKTNEIYTAQVSRLGYRHYKEWISSLGQLVISLFVKSTQAAKELQTALDSRGGDGHLYEVEMKIAASSSNRLLLVLAGLLLLGVSIFL</sequence>
<feature type="transmembrane region" description="Helical" evidence="6">
    <location>
        <begin position="149"/>
        <end position="170"/>
    </location>
</feature>
<evidence type="ECO:0000313" key="8">
    <source>
        <dbReference type="Proteomes" id="UP000004080"/>
    </source>
</evidence>
<dbReference type="InterPro" id="IPR003339">
    <property type="entry name" value="ABC/ECF_trnsptr_transmembrane"/>
</dbReference>
<dbReference type="AlphaFoldDB" id="I8IWH0"/>
<comment type="caution">
    <text evidence="7">The sequence shown here is derived from an EMBL/GenBank/DDBJ whole genome shotgun (WGS) entry which is preliminary data.</text>
</comment>
<dbReference type="GO" id="GO:0006824">
    <property type="term" value="P:cobalt ion transport"/>
    <property type="evidence" value="ECO:0007669"/>
    <property type="project" value="InterPro"/>
</dbReference>
<feature type="transmembrane region" description="Helical" evidence="6">
    <location>
        <begin position="66"/>
        <end position="85"/>
    </location>
</feature>
<gene>
    <name evidence="7" type="ORF">A374_18499</name>
</gene>
<name>I8IWH0_9BACL</name>
<organism evidence="7 8">
    <name type="scientific">Fictibacillus macauensis ZFHKF-1</name>
    <dbReference type="NCBI Taxonomy" id="1196324"/>
    <lineage>
        <taxon>Bacteria</taxon>
        <taxon>Bacillati</taxon>
        <taxon>Bacillota</taxon>
        <taxon>Bacilli</taxon>
        <taxon>Bacillales</taxon>
        <taxon>Fictibacillaceae</taxon>
        <taxon>Fictibacillus</taxon>
    </lineage>
</organism>
<evidence type="ECO:0000256" key="2">
    <source>
        <dbReference type="ARBA" id="ARBA00022475"/>
    </source>
</evidence>
<accession>I8IWH0</accession>
<feature type="transmembrane region" description="Helical" evidence="6">
    <location>
        <begin position="23"/>
        <end position="46"/>
    </location>
</feature>
<dbReference type="Proteomes" id="UP000004080">
    <property type="component" value="Unassembled WGS sequence"/>
</dbReference>
<dbReference type="STRING" id="1196324.A374_18499"/>
<proteinExistence type="predicted"/>
<dbReference type="GO" id="GO:0043190">
    <property type="term" value="C:ATP-binding cassette (ABC) transporter complex"/>
    <property type="evidence" value="ECO:0007669"/>
    <property type="project" value="InterPro"/>
</dbReference>
<dbReference type="PANTHER" id="PTHR43723">
    <property type="entry name" value="COBALT TRANSPORT PROTEIN CBIQ"/>
    <property type="match status" value="1"/>
</dbReference>
<evidence type="ECO:0000256" key="4">
    <source>
        <dbReference type="ARBA" id="ARBA00022989"/>
    </source>
</evidence>
<keyword evidence="5 6" id="KW-0472">Membrane</keyword>
<feature type="transmembrane region" description="Helical" evidence="6">
    <location>
        <begin position="91"/>
        <end position="108"/>
    </location>
</feature>
<evidence type="ECO:0000256" key="5">
    <source>
        <dbReference type="ARBA" id="ARBA00023136"/>
    </source>
</evidence>
<keyword evidence="2" id="KW-1003">Cell membrane</keyword>
<dbReference type="CDD" id="cd16914">
    <property type="entry name" value="EcfT"/>
    <property type="match status" value="1"/>
</dbReference>
<keyword evidence="8" id="KW-1185">Reference proteome</keyword>
<dbReference type="EMBL" id="AKKV01000043">
    <property type="protein sequence ID" value="EIT83846.1"/>
    <property type="molecule type" value="Genomic_DNA"/>
</dbReference>
<evidence type="ECO:0000313" key="7">
    <source>
        <dbReference type="EMBL" id="EIT83846.1"/>
    </source>
</evidence>
<keyword evidence="3 6" id="KW-0812">Transmembrane</keyword>
<evidence type="ECO:0000256" key="3">
    <source>
        <dbReference type="ARBA" id="ARBA00022692"/>
    </source>
</evidence>
<evidence type="ECO:0000256" key="6">
    <source>
        <dbReference type="SAM" id="Phobius"/>
    </source>
</evidence>